<feature type="compositionally biased region" description="Polar residues" evidence="1">
    <location>
        <begin position="1160"/>
        <end position="1172"/>
    </location>
</feature>
<organism evidence="3 4">
    <name type="scientific">Tribonema minus</name>
    <dbReference type="NCBI Taxonomy" id="303371"/>
    <lineage>
        <taxon>Eukaryota</taxon>
        <taxon>Sar</taxon>
        <taxon>Stramenopiles</taxon>
        <taxon>Ochrophyta</taxon>
        <taxon>PX clade</taxon>
        <taxon>Xanthophyceae</taxon>
        <taxon>Tribonematales</taxon>
        <taxon>Tribonemataceae</taxon>
        <taxon>Tribonema</taxon>
    </lineage>
</organism>
<dbReference type="EMBL" id="JAFCMP010000410">
    <property type="protein sequence ID" value="KAG5180211.1"/>
    <property type="molecule type" value="Genomic_DNA"/>
</dbReference>
<sequence length="1401" mass="144069">MLKAWQSLLAPAAIMATGLCSSGPLSTQGFAQSAVDGGDGGVGTHSSVPLFVLLDGGTHESGVISTAHGVALTSGVTGAGQCSSFYSAQSLVSQSETASNGTANATTLSLVGGHADNLQGSHAAQVVAGHDGTMQPMGMGSGPTQGVEQSRMGGCSTLLLEAASNAVQDLHTGALLEQQAISSHPPSRPGCCVGTLSSLLSSVGGGDIGSDDTAASAGTGNGDLLLQQRVRTALQYQRPQLSNKAAGTTYAIGYHSGHLLRQQQWLWQLVILVVIRRHVFQTVVVPQGRPSTPARQHNSVCGLAHYCRISHTRLLRQQRSALPHQQQASAMQQLRSTPVQRLSPAQHKHQQQLLLAAPQPQLCSVLTGGTCFHQALCPKVQRTGSPTPTHMGAGPRTEEAALVPANGIDDASVPFDPGICSNVYATVPAAMGVSSKPPATRISDSLSRDAGLNGEVQLPSLPLTIQRCTECRTVGLLSSISNTETGVASCHSREGSASFGGVGGICGILAPLTAALNSHDPTTAVSNMVIATASPGLVYSSEGGTAVSISTRNGQRSIAGSPSAVECNMEVVQLVAVMSAAGACRLAEAVRRKAMVLVQQGTARAGIRASTRCTALVPAQHSPMAGRTAMTTRSIDPGEDTARNNGSYTGHTSGEDEDHTVGSCVALCNSGGKTYSYAELRGDEVRTHDVIVPRGGENDVRPTAHIAVMRQKAHGDVVARGFEDKGPNATGEVGGSSGVQAVPRRAMMRAHIGVRIEGWSSSDSRRWGGCDAQQSGSHAQVAAHCELGGLLTLQRGSVQPEQAGLGGVPEEGVALSWRYTSGSASRPAAGGDSSTPEGRRDAAALTMQLGELTLMYSRSSDGEKPKPRIVQVIAYGESASPPLLHADDHVSVWNPLGHNGRGSEYGVSAWRLAPLRLPARTRVIALVPANGPDSGGPLMAVVAMLATWCDAQLHLPESRTGAVRIQVRPIFNGQPSAHVVSVKWTHVRLIDMAVTTYYSLPPMETSRPAYAVNPRDLRSWAQPLVYFCTDDSMHSYPQAVRLLRSCSSKLAFSKRSSNASKLACGDGGSADLCSDGTDLVSGSPASRHGVRVTTVRDSSSTSSAVTHARAQGSNGVLTAFDGTSVSTDPRTASCSPSSSSCHSTTRLSGDGSTFVPHDSAGTSTGDGDSTVLNGGDDVDEQCSTSCNNICKASVLSSNGSACVRHESAGTGDGDPTVLNCVRHESAGTDDGDPTVLNGGDGIAEQCSASCNNSCEAAVFSSDGSTSVPRSLEGSDVDLAPAPCDVRPVAGVPHSVCREDICAALAASVDICSVLTDPTGDSGADKVARPGVDCGCISGGVAEVSISMASPVATTASDANSSRPDEDSPAVLNSISETHTAPTARSMVNPTCLSNNGDAGTQ</sequence>
<protein>
    <submittedName>
        <fullName evidence="3">Uncharacterized protein</fullName>
    </submittedName>
</protein>
<keyword evidence="2" id="KW-0732">Signal</keyword>
<evidence type="ECO:0000256" key="2">
    <source>
        <dbReference type="SAM" id="SignalP"/>
    </source>
</evidence>
<name>A0A835YRF9_9STRA</name>
<feature type="region of interest" description="Disordered" evidence="1">
    <location>
        <begin position="1128"/>
        <end position="1172"/>
    </location>
</feature>
<evidence type="ECO:0000313" key="3">
    <source>
        <dbReference type="EMBL" id="KAG5180211.1"/>
    </source>
</evidence>
<proteinExistence type="predicted"/>
<feature type="compositionally biased region" description="Low complexity" evidence="1">
    <location>
        <begin position="1133"/>
        <end position="1143"/>
    </location>
</feature>
<dbReference type="Proteomes" id="UP000664859">
    <property type="component" value="Unassembled WGS sequence"/>
</dbReference>
<feature type="chain" id="PRO_5032477436" evidence="2">
    <location>
        <begin position="23"/>
        <end position="1401"/>
    </location>
</feature>
<feature type="region of interest" description="Disordered" evidence="1">
    <location>
        <begin position="622"/>
        <end position="657"/>
    </location>
</feature>
<comment type="caution">
    <text evidence="3">The sequence shown here is derived from an EMBL/GenBank/DDBJ whole genome shotgun (WGS) entry which is preliminary data.</text>
</comment>
<feature type="compositionally biased region" description="Low complexity" evidence="1">
    <location>
        <begin position="1091"/>
        <end position="1109"/>
    </location>
</feature>
<keyword evidence="4" id="KW-1185">Reference proteome</keyword>
<feature type="compositionally biased region" description="Polar residues" evidence="1">
    <location>
        <begin position="1370"/>
        <end position="1401"/>
    </location>
</feature>
<accession>A0A835YRF9</accession>
<evidence type="ECO:0000313" key="4">
    <source>
        <dbReference type="Proteomes" id="UP000664859"/>
    </source>
</evidence>
<feature type="region of interest" description="Disordered" evidence="1">
    <location>
        <begin position="1080"/>
        <end position="1109"/>
    </location>
</feature>
<feature type="region of interest" description="Disordered" evidence="1">
    <location>
        <begin position="1354"/>
        <end position="1401"/>
    </location>
</feature>
<reference evidence="3" key="1">
    <citation type="submission" date="2021-02" db="EMBL/GenBank/DDBJ databases">
        <title>First Annotated Genome of the Yellow-green Alga Tribonema minus.</title>
        <authorList>
            <person name="Mahan K.M."/>
        </authorList>
    </citation>
    <scope>NUCLEOTIDE SEQUENCE</scope>
    <source>
        <strain evidence="3">UTEX B ZZ1240</strain>
    </source>
</reference>
<feature type="compositionally biased region" description="Polar residues" evidence="1">
    <location>
        <begin position="643"/>
        <end position="652"/>
    </location>
</feature>
<evidence type="ECO:0000256" key="1">
    <source>
        <dbReference type="SAM" id="MobiDB-lite"/>
    </source>
</evidence>
<gene>
    <name evidence="3" type="ORF">JKP88DRAFT_256207</name>
</gene>
<feature type="signal peptide" evidence="2">
    <location>
        <begin position="1"/>
        <end position="22"/>
    </location>
</feature>